<comment type="catalytic activity">
    <reaction evidence="9">
        <text>N-terminal L-prolyl-L-prolyl-L-lysyl-[protein] + 2 S-adenosyl-L-methionine = N-terminal N,N-dimethyl-L-prolyl-L-prolyl-L-lysyl-[protein] + 2 S-adenosyl-L-homocysteine + 2 H(+)</text>
        <dbReference type="Rhea" id="RHEA:54736"/>
        <dbReference type="Rhea" id="RHEA-COMP:13787"/>
        <dbReference type="Rhea" id="RHEA-COMP:13974"/>
        <dbReference type="ChEBI" id="CHEBI:15378"/>
        <dbReference type="ChEBI" id="CHEBI:57856"/>
        <dbReference type="ChEBI" id="CHEBI:59789"/>
        <dbReference type="ChEBI" id="CHEBI:138059"/>
        <dbReference type="ChEBI" id="CHEBI:138318"/>
        <dbReference type="EC" id="2.1.1.244"/>
    </reaction>
</comment>
<dbReference type="SUPFAM" id="SSF53335">
    <property type="entry name" value="S-adenosyl-L-methionine-dependent methyltransferases"/>
    <property type="match status" value="1"/>
</dbReference>
<evidence type="ECO:0000256" key="9">
    <source>
        <dbReference type="ARBA" id="ARBA00047885"/>
    </source>
</evidence>
<evidence type="ECO:0000313" key="11">
    <source>
        <dbReference type="EMBL" id="KAJ9661363.1"/>
    </source>
</evidence>
<dbReference type="Pfam" id="PF05891">
    <property type="entry name" value="Methyltransf_PK"/>
    <property type="match status" value="1"/>
</dbReference>
<dbReference type="PANTHER" id="PTHR12753">
    <property type="entry name" value="AD-003 - RELATED"/>
    <property type="match status" value="1"/>
</dbReference>
<keyword evidence="3" id="KW-0808">Transferase</keyword>
<keyword evidence="2" id="KW-0489">Methyltransferase</keyword>
<reference evidence="11" key="1">
    <citation type="submission" date="2022-10" db="EMBL/GenBank/DDBJ databases">
        <title>Culturing micro-colonial fungi from biological soil crusts in the Mojave desert and describing Neophaeococcomyces mojavensis, and introducing the new genera and species Taxawa tesnikishii.</title>
        <authorList>
            <person name="Kurbessoian T."/>
            <person name="Stajich J.E."/>
        </authorList>
    </citation>
    <scope>NUCLEOTIDE SEQUENCE</scope>
    <source>
        <strain evidence="11">TK_1</strain>
    </source>
</reference>
<dbReference type="Proteomes" id="UP001172684">
    <property type="component" value="Unassembled WGS sequence"/>
</dbReference>
<organism evidence="11 12">
    <name type="scientific">Coniosporium apollinis</name>
    <dbReference type="NCBI Taxonomy" id="61459"/>
    <lineage>
        <taxon>Eukaryota</taxon>
        <taxon>Fungi</taxon>
        <taxon>Dikarya</taxon>
        <taxon>Ascomycota</taxon>
        <taxon>Pezizomycotina</taxon>
        <taxon>Dothideomycetes</taxon>
        <taxon>Dothideomycetes incertae sedis</taxon>
        <taxon>Coniosporium</taxon>
    </lineage>
</organism>
<comment type="catalytic activity">
    <reaction evidence="10">
        <text>N-terminal L-alanyl-L-prolyl-L-lysyl-[protein] + 3 S-adenosyl-L-methionine = N-terminal N,N,N-trimethyl-L-alanyl-L-prolyl-L-lysyl-[protein] + 3 S-adenosyl-L-homocysteine + 3 H(+)</text>
        <dbReference type="Rhea" id="RHEA:54712"/>
        <dbReference type="Rhea" id="RHEA-COMP:13785"/>
        <dbReference type="Rhea" id="RHEA-COMP:13971"/>
        <dbReference type="ChEBI" id="CHEBI:15378"/>
        <dbReference type="ChEBI" id="CHEBI:57856"/>
        <dbReference type="ChEBI" id="CHEBI:59789"/>
        <dbReference type="ChEBI" id="CHEBI:138057"/>
        <dbReference type="ChEBI" id="CHEBI:138315"/>
        <dbReference type="EC" id="2.1.1.244"/>
    </reaction>
</comment>
<evidence type="ECO:0000256" key="2">
    <source>
        <dbReference type="ARBA" id="ARBA00022603"/>
    </source>
</evidence>
<evidence type="ECO:0000256" key="10">
    <source>
        <dbReference type="ARBA" id="ARBA00048167"/>
    </source>
</evidence>
<dbReference type="CDD" id="cd02440">
    <property type="entry name" value="AdoMet_MTases"/>
    <property type="match status" value="1"/>
</dbReference>
<name>A0ABQ9NQR2_9PEZI</name>
<evidence type="ECO:0000313" key="12">
    <source>
        <dbReference type="Proteomes" id="UP001172684"/>
    </source>
</evidence>
<proteinExistence type="inferred from homology"/>
<comment type="similarity">
    <text evidence="1">Belongs to the methyltransferase superfamily. NTM1 family.</text>
</comment>
<evidence type="ECO:0000256" key="4">
    <source>
        <dbReference type="ARBA" id="ARBA00022691"/>
    </source>
</evidence>
<accession>A0ABQ9NQR2</accession>
<evidence type="ECO:0000256" key="5">
    <source>
        <dbReference type="ARBA" id="ARBA00039112"/>
    </source>
</evidence>
<dbReference type="PIRSF" id="PIRSF016958">
    <property type="entry name" value="DUF858_MeTrfase_lik"/>
    <property type="match status" value="1"/>
</dbReference>
<keyword evidence="4" id="KW-0949">S-adenosyl-L-methionine</keyword>
<evidence type="ECO:0000256" key="3">
    <source>
        <dbReference type="ARBA" id="ARBA00022679"/>
    </source>
</evidence>
<dbReference type="InterPro" id="IPR008576">
    <property type="entry name" value="MeTrfase_NTM1"/>
</dbReference>
<evidence type="ECO:0000256" key="1">
    <source>
        <dbReference type="ARBA" id="ARBA00009059"/>
    </source>
</evidence>
<dbReference type="PANTHER" id="PTHR12753:SF0">
    <property type="entry name" value="ALPHA N-TERMINAL PROTEIN METHYLTRANSFERASE 1"/>
    <property type="match status" value="1"/>
</dbReference>
<protein>
    <recommendedName>
        <fullName evidence="6">Alpha N-terminal protein methyltransferase 1</fullName>
        <ecNumber evidence="5">2.1.1.244</ecNumber>
    </recommendedName>
    <alternativeName>
        <fullName evidence="7">X-Pro-Lys N-terminal protein methyltransferase 1</fullName>
    </alternativeName>
</protein>
<sequence length="240" mass="26317">MVDPPADVSIQPDASINHAAALEYWSSNPPTVNSMLGGHPQLSRIDLQSSANFLAKLRRSSRTYPPGKPLARAVDCGAGIGRVTLGFLAKVAEVVDVVEPVEKFTRELVAGEGKGLKALGKIGEVFNVGLEEWEPADNTYDLIWNQWCLGHLTDAQLVEYFQRCKAALVKGGWIVVKENMSTDPEGRDVFDEVDNSVTRTDGKFKALFKECGLKIVATEVQRGFPKELYPVRVYALQPDG</sequence>
<dbReference type="Gene3D" id="3.40.50.150">
    <property type="entry name" value="Vaccinia Virus protein VP39"/>
    <property type="match status" value="1"/>
</dbReference>
<dbReference type="EMBL" id="JAPDRL010000058">
    <property type="protein sequence ID" value="KAJ9661363.1"/>
    <property type="molecule type" value="Genomic_DNA"/>
</dbReference>
<evidence type="ECO:0000256" key="7">
    <source>
        <dbReference type="ARBA" id="ARBA00043129"/>
    </source>
</evidence>
<comment type="caution">
    <text evidence="11">The sequence shown here is derived from an EMBL/GenBank/DDBJ whole genome shotgun (WGS) entry which is preliminary data.</text>
</comment>
<dbReference type="EC" id="2.1.1.244" evidence="5"/>
<gene>
    <name evidence="11" type="ORF">H2201_006555</name>
</gene>
<keyword evidence="12" id="KW-1185">Reference proteome</keyword>
<evidence type="ECO:0000256" key="6">
    <source>
        <dbReference type="ARBA" id="ARBA00039449"/>
    </source>
</evidence>
<dbReference type="InterPro" id="IPR029063">
    <property type="entry name" value="SAM-dependent_MTases_sf"/>
</dbReference>
<comment type="catalytic activity">
    <reaction evidence="8">
        <text>N-terminal L-seryl-L-prolyl-L-lysyl-[protein] + 3 S-adenosyl-L-methionine = N-terminal N,N,N-trimethyl-L-seryl-L-prolyl-L-lysyl-[protein] + 3 S-adenosyl-L-homocysteine + 3 H(+)</text>
        <dbReference type="Rhea" id="RHEA:54724"/>
        <dbReference type="Rhea" id="RHEA-COMP:13789"/>
        <dbReference type="Rhea" id="RHEA-COMP:13973"/>
        <dbReference type="ChEBI" id="CHEBI:15378"/>
        <dbReference type="ChEBI" id="CHEBI:57856"/>
        <dbReference type="ChEBI" id="CHEBI:59789"/>
        <dbReference type="ChEBI" id="CHEBI:138061"/>
        <dbReference type="ChEBI" id="CHEBI:138317"/>
        <dbReference type="EC" id="2.1.1.244"/>
    </reaction>
</comment>
<evidence type="ECO:0000256" key="8">
    <source>
        <dbReference type="ARBA" id="ARBA00047306"/>
    </source>
</evidence>